<feature type="domain" description="Chalcone isomerase" evidence="2">
    <location>
        <begin position="64"/>
        <end position="172"/>
    </location>
</feature>
<accession>Q0VRC6</accession>
<feature type="signal peptide" evidence="1">
    <location>
        <begin position="1"/>
        <end position="20"/>
    </location>
</feature>
<keyword evidence="4" id="KW-1185">Reference proteome</keyword>
<dbReference type="EMBL" id="AM286690">
    <property type="protein sequence ID" value="CAL16272.1"/>
    <property type="molecule type" value="Genomic_DNA"/>
</dbReference>
<gene>
    <name evidence="3" type="ordered locus">ABO_0824</name>
</gene>
<dbReference type="Pfam" id="PF16036">
    <property type="entry name" value="Chalcone_3"/>
    <property type="match status" value="1"/>
</dbReference>
<name>Q0VRC6_ALCBS</name>
<dbReference type="SUPFAM" id="SSF54626">
    <property type="entry name" value="Chalcone isomerase"/>
    <property type="match status" value="1"/>
</dbReference>
<dbReference type="KEGG" id="abo:ABO_0824"/>
<dbReference type="HOGENOM" id="CLU_102167_0_1_6"/>
<sequence length="174" mass="20041">MVKKTLISRAVLLFVTAIFTAPGYTSENNQPWQVCARSDVKALRFITVGEATLSRHKCQASNLQNPPMRLSFRYFREVPGDAFAKAALNFLEKNLSKADFERYKARFKQFNNHYQDIGDGDVYTLTYRPNSLTLALNNTLLATETGDDFARNYLRIWFGETPYSRPLKENLLQR</sequence>
<dbReference type="GO" id="GO:0016872">
    <property type="term" value="F:intramolecular lyase activity"/>
    <property type="evidence" value="ECO:0007669"/>
    <property type="project" value="InterPro"/>
</dbReference>
<evidence type="ECO:0000313" key="3">
    <source>
        <dbReference type="EMBL" id="CAL16272.1"/>
    </source>
</evidence>
<dbReference type="STRING" id="393595.ABO_0824"/>
<reference evidence="3 4" key="1">
    <citation type="journal article" date="2006" name="Nat. Biotechnol.">
        <title>Genome sequence of the ubiquitous hydrocarbon-degrading marine bacterium Alcanivorax borkumensis.</title>
        <authorList>
            <person name="Schneiker S."/>
            <person name="Martins dos Santos V.A.P."/>
            <person name="Bartels D."/>
            <person name="Bekel T."/>
            <person name="Brecht M."/>
            <person name="Buhrmester J."/>
            <person name="Chernikova T.N."/>
            <person name="Denaro R."/>
            <person name="Ferrer M."/>
            <person name="Gertler C."/>
            <person name="Goesmann A."/>
            <person name="Golyshina O.V."/>
            <person name="Kaminski F."/>
            <person name="Khachane A.N."/>
            <person name="Lang S."/>
            <person name="Linke B."/>
            <person name="McHardy A.C."/>
            <person name="Meyer F."/>
            <person name="Nechitaylo T."/>
            <person name="Puehler A."/>
            <person name="Regenhardt D."/>
            <person name="Rupp O."/>
            <person name="Sabirova J.S."/>
            <person name="Selbitschka W."/>
            <person name="Yakimov M.M."/>
            <person name="Timmis K.N."/>
            <person name="Vorhoelter F.-J."/>
            <person name="Weidner S."/>
            <person name="Kaiser O."/>
            <person name="Golyshin P.N."/>
        </authorList>
    </citation>
    <scope>NUCLEOTIDE SEQUENCE [LARGE SCALE GENOMIC DNA]</scope>
    <source>
        <strain evidence="4">ATCC 700651 / DSM 11573 / NCIMB 13689 / SK2</strain>
    </source>
</reference>
<dbReference type="InterPro" id="IPR016087">
    <property type="entry name" value="Chalcone_isomerase"/>
</dbReference>
<dbReference type="OrthoDB" id="270742at2"/>
<dbReference type="InterPro" id="IPR036298">
    <property type="entry name" value="Chalcone_isomerase_sf"/>
</dbReference>
<dbReference type="eggNOG" id="ENOG5032ZF7">
    <property type="taxonomic scope" value="Bacteria"/>
</dbReference>
<dbReference type="Proteomes" id="UP000008871">
    <property type="component" value="Chromosome"/>
</dbReference>
<proteinExistence type="predicted"/>
<dbReference type="AlphaFoldDB" id="Q0VRC6"/>
<evidence type="ECO:0000313" key="4">
    <source>
        <dbReference type="Proteomes" id="UP000008871"/>
    </source>
</evidence>
<protein>
    <recommendedName>
        <fullName evidence="2">Chalcone isomerase domain-containing protein</fullName>
    </recommendedName>
</protein>
<feature type="chain" id="PRO_5004179047" description="Chalcone isomerase domain-containing protein" evidence="1">
    <location>
        <begin position="21"/>
        <end position="174"/>
    </location>
</feature>
<dbReference type="RefSeq" id="WP_011588108.1">
    <property type="nucleotide sequence ID" value="NC_008260.1"/>
</dbReference>
<evidence type="ECO:0000259" key="2">
    <source>
        <dbReference type="Pfam" id="PF16036"/>
    </source>
</evidence>
<organism evidence="3 4">
    <name type="scientific">Alcanivorax borkumensis (strain ATCC 700651 / DSM 11573 / NCIMB 13689 / SK2)</name>
    <dbReference type="NCBI Taxonomy" id="393595"/>
    <lineage>
        <taxon>Bacteria</taxon>
        <taxon>Pseudomonadati</taxon>
        <taxon>Pseudomonadota</taxon>
        <taxon>Gammaproteobacteria</taxon>
        <taxon>Oceanospirillales</taxon>
        <taxon>Alcanivoracaceae</taxon>
        <taxon>Alcanivorax</taxon>
    </lineage>
</organism>
<evidence type="ECO:0000256" key="1">
    <source>
        <dbReference type="SAM" id="SignalP"/>
    </source>
</evidence>
<keyword evidence="1" id="KW-0732">Signal</keyword>